<feature type="compositionally biased region" description="Polar residues" evidence="1">
    <location>
        <begin position="258"/>
        <end position="267"/>
    </location>
</feature>
<reference evidence="4" key="1">
    <citation type="submission" date="2021-10" db="EMBL/GenBank/DDBJ databases">
        <title>Melipona bicolor Genome sequencing and assembly.</title>
        <authorList>
            <person name="Araujo N.S."/>
            <person name="Arias M.C."/>
        </authorList>
    </citation>
    <scope>NUCLEOTIDE SEQUENCE</scope>
    <source>
        <strain evidence="4">USP_2M_L1-L4_2017</strain>
        <tissue evidence="4">Whole body</tissue>
    </source>
</reference>
<dbReference type="Gene3D" id="2.60.40.10">
    <property type="entry name" value="Immunoglobulins"/>
    <property type="match status" value="2"/>
</dbReference>
<keyword evidence="5" id="KW-1185">Reference proteome</keyword>
<feature type="domain" description="Fibronectin type-III" evidence="3">
    <location>
        <begin position="132"/>
        <end position="232"/>
    </location>
</feature>
<accession>A0AA40KU59</accession>
<dbReference type="InterPro" id="IPR036179">
    <property type="entry name" value="Ig-like_dom_sf"/>
</dbReference>
<protein>
    <submittedName>
        <fullName evidence="4">Uncharacterized protein</fullName>
    </submittedName>
</protein>
<dbReference type="Pfam" id="PF00041">
    <property type="entry name" value="fn3"/>
    <property type="match status" value="1"/>
</dbReference>
<dbReference type="PROSITE" id="PS50835">
    <property type="entry name" value="IG_LIKE"/>
    <property type="match status" value="1"/>
</dbReference>
<evidence type="ECO:0000313" key="5">
    <source>
        <dbReference type="Proteomes" id="UP001177670"/>
    </source>
</evidence>
<dbReference type="InterPro" id="IPR036116">
    <property type="entry name" value="FN3_sf"/>
</dbReference>
<dbReference type="SUPFAM" id="SSF49265">
    <property type="entry name" value="Fibronectin type III"/>
    <property type="match status" value="1"/>
</dbReference>
<gene>
    <name evidence="4" type="ORF">K0M31_014180</name>
</gene>
<dbReference type="InterPro" id="IPR013783">
    <property type="entry name" value="Ig-like_fold"/>
</dbReference>
<dbReference type="PANTHER" id="PTHR23278:SF30">
    <property type="entry name" value="SIDESTEP VIII, ISOFORM B"/>
    <property type="match status" value="1"/>
</dbReference>
<dbReference type="SUPFAM" id="SSF48726">
    <property type="entry name" value="Immunoglobulin"/>
    <property type="match status" value="1"/>
</dbReference>
<dbReference type="AlphaFoldDB" id="A0AA40KU59"/>
<dbReference type="InterPro" id="IPR013151">
    <property type="entry name" value="Immunoglobulin_dom"/>
</dbReference>
<evidence type="ECO:0000259" key="3">
    <source>
        <dbReference type="PROSITE" id="PS50853"/>
    </source>
</evidence>
<dbReference type="EMBL" id="JAHYIQ010000004">
    <property type="protein sequence ID" value="KAK1132808.1"/>
    <property type="molecule type" value="Genomic_DNA"/>
</dbReference>
<dbReference type="PANTHER" id="PTHR23278">
    <property type="entry name" value="SIDESTEP PROTEIN"/>
    <property type="match status" value="1"/>
</dbReference>
<proteinExistence type="predicted"/>
<sequence>MIPRERRYSRCNLTKDPPCDLGSLTEVSLVTPVCHHGQIKVFGVARQETARIPCELEANPPEVTFTWKFNNTMEAIDIPQAHVASERTRSTASYTPMTELDYGTLLCWGTNDQGTQLEPCVYHIVPAGHPDTPHNCSLLNQTTDSLYVECTEGFDGGLPQKFTIQVDREAGTSSTSSKPSTTVYNQTSKVPSFSVGNLEPGTTYDVHIYASNSKGRSETVHFRSTTLNLPERRTESNVHAREKIRFVKSWITTENPFEKSFVTSSPETKPKKRDANVSPALSTLSTPDKRNTGMR</sequence>
<evidence type="ECO:0000259" key="2">
    <source>
        <dbReference type="PROSITE" id="PS50835"/>
    </source>
</evidence>
<feature type="region of interest" description="Disordered" evidence="1">
    <location>
        <begin position="258"/>
        <end position="295"/>
    </location>
</feature>
<organism evidence="4 5">
    <name type="scientific">Melipona bicolor</name>
    <dbReference type="NCBI Taxonomy" id="60889"/>
    <lineage>
        <taxon>Eukaryota</taxon>
        <taxon>Metazoa</taxon>
        <taxon>Ecdysozoa</taxon>
        <taxon>Arthropoda</taxon>
        <taxon>Hexapoda</taxon>
        <taxon>Insecta</taxon>
        <taxon>Pterygota</taxon>
        <taxon>Neoptera</taxon>
        <taxon>Endopterygota</taxon>
        <taxon>Hymenoptera</taxon>
        <taxon>Apocrita</taxon>
        <taxon>Aculeata</taxon>
        <taxon>Apoidea</taxon>
        <taxon>Anthophila</taxon>
        <taxon>Apidae</taxon>
        <taxon>Melipona</taxon>
    </lineage>
</organism>
<name>A0AA40KU59_9HYME</name>
<dbReference type="Proteomes" id="UP001177670">
    <property type="component" value="Unassembled WGS sequence"/>
</dbReference>
<comment type="caution">
    <text evidence="4">The sequence shown here is derived from an EMBL/GenBank/DDBJ whole genome shotgun (WGS) entry which is preliminary data.</text>
</comment>
<dbReference type="CDD" id="cd00063">
    <property type="entry name" value="FN3"/>
    <property type="match status" value="1"/>
</dbReference>
<dbReference type="Pfam" id="PF00047">
    <property type="entry name" value="ig"/>
    <property type="match status" value="1"/>
</dbReference>
<dbReference type="PROSITE" id="PS50853">
    <property type="entry name" value="FN3"/>
    <property type="match status" value="1"/>
</dbReference>
<dbReference type="InterPro" id="IPR007110">
    <property type="entry name" value="Ig-like_dom"/>
</dbReference>
<evidence type="ECO:0000313" key="4">
    <source>
        <dbReference type="EMBL" id="KAK1132808.1"/>
    </source>
</evidence>
<dbReference type="SMART" id="SM00060">
    <property type="entry name" value="FN3"/>
    <property type="match status" value="1"/>
</dbReference>
<evidence type="ECO:0000256" key="1">
    <source>
        <dbReference type="SAM" id="MobiDB-lite"/>
    </source>
</evidence>
<feature type="domain" description="Ig-like" evidence="2">
    <location>
        <begin position="48"/>
        <end position="118"/>
    </location>
</feature>
<dbReference type="InterPro" id="IPR003961">
    <property type="entry name" value="FN3_dom"/>
</dbReference>